<evidence type="ECO:0000256" key="1">
    <source>
        <dbReference type="ARBA" id="ARBA00004418"/>
    </source>
</evidence>
<evidence type="ECO:0000313" key="7">
    <source>
        <dbReference type="EMBL" id="TVZ75085.1"/>
    </source>
</evidence>
<evidence type="ECO:0000256" key="5">
    <source>
        <dbReference type="SAM" id="SignalP"/>
    </source>
</evidence>
<feature type="signal peptide" evidence="5">
    <location>
        <begin position="1"/>
        <end position="27"/>
    </location>
</feature>
<feature type="domain" description="Solute-binding protein family 3/N-terminal" evidence="6">
    <location>
        <begin position="39"/>
        <end position="274"/>
    </location>
</feature>
<sequence>MNKIRTTIVAAAAMAVASVASTSPANAGEVLDRVLANKTLTVAVGTDWGPLSHLDDTGKVAGYDVDIANAIAKYLGVQTMFVTPGWDVITAGKWQGRWDVAMGAMAPTKARAEVFDFPSLYYWVPEVAVVHKDSKIAQPSDLEGKVIGVASGTAVEAYANHTLEPAWENSKRVQYQFKPGQVKTYTSTNVALDDLRLGDGVRLDAVLTDDTIARDSIKAGYPAKVLEPTLFSSPGAIAILPGDKELHGKIGAAMKELKDSGELTKISMKWYGADYTVEQ</sequence>
<reference evidence="7 8" key="1">
    <citation type="submission" date="2019-06" db="EMBL/GenBank/DDBJ databases">
        <title>Pac Bio to generate improved reference genome sequences for organisms with transposon mutant libraries (support for FEBA project).</title>
        <authorList>
            <person name="Blow M."/>
        </authorList>
    </citation>
    <scope>NUCLEOTIDE SEQUENCE [LARGE SCALE GENOMIC DNA]</scope>
    <source>
        <strain evidence="7 8">USDA 1844</strain>
    </source>
</reference>
<dbReference type="RefSeq" id="WP_022719320.1">
    <property type="nucleotide sequence ID" value="NZ_ATTQ01000054.1"/>
</dbReference>
<comment type="caution">
    <text evidence="7">The sequence shown here is derived from an EMBL/GenBank/DDBJ whole genome shotgun (WGS) entry which is preliminary data.</text>
</comment>
<gene>
    <name evidence="7" type="ORF">BCL32_0472</name>
</gene>
<dbReference type="AlphaFoldDB" id="A0A559TKE5"/>
<accession>A0A559TKE5</accession>
<organism evidence="7 8">
    <name type="scientific">Rhizobium mongolense USDA 1844</name>
    <dbReference type="NCBI Taxonomy" id="1079460"/>
    <lineage>
        <taxon>Bacteria</taxon>
        <taxon>Pseudomonadati</taxon>
        <taxon>Pseudomonadota</taxon>
        <taxon>Alphaproteobacteria</taxon>
        <taxon>Hyphomicrobiales</taxon>
        <taxon>Rhizobiaceae</taxon>
        <taxon>Rhizobium/Agrobacterium group</taxon>
        <taxon>Rhizobium</taxon>
    </lineage>
</organism>
<dbReference type="PANTHER" id="PTHR35936:SF19">
    <property type="entry name" value="AMINO-ACID-BINDING PROTEIN YXEM-RELATED"/>
    <property type="match status" value="1"/>
</dbReference>
<evidence type="ECO:0000313" key="8">
    <source>
        <dbReference type="Proteomes" id="UP000319824"/>
    </source>
</evidence>
<evidence type="ECO:0000256" key="2">
    <source>
        <dbReference type="ARBA" id="ARBA00010333"/>
    </source>
</evidence>
<comment type="similarity">
    <text evidence="2 4">Belongs to the bacterial solute-binding protein 3 family.</text>
</comment>
<dbReference type="Gene3D" id="3.40.190.10">
    <property type="entry name" value="Periplasmic binding protein-like II"/>
    <property type="match status" value="2"/>
</dbReference>
<evidence type="ECO:0000256" key="4">
    <source>
        <dbReference type="RuleBase" id="RU003744"/>
    </source>
</evidence>
<dbReference type="InterPro" id="IPR018313">
    <property type="entry name" value="SBP_3_CS"/>
</dbReference>
<protein>
    <submittedName>
        <fullName evidence="7">Polar amino acid transport system substrate-binding protein</fullName>
    </submittedName>
</protein>
<dbReference type="PROSITE" id="PS01039">
    <property type="entry name" value="SBP_BACTERIAL_3"/>
    <property type="match status" value="1"/>
</dbReference>
<name>A0A559TKE5_9HYPH</name>
<dbReference type="EMBL" id="VISO01000001">
    <property type="protein sequence ID" value="TVZ75085.1"/>
    <property type="molecule type" value="Genomic_DNA"/>
</dbReference>
<comment type="subcellular location">
    <subcellularLocation>
        <location evidence="1">Periplasm</location>
    </subcellularLocation>
</comment>
<dbReference type="Pfam" id="PF00497">
    <property type="entry name" value="SBP_bac_3"/>
    <property type="match status" value="1"/>
</dbReference>
<dbReference type="GO" id="GO:0042597">
    <property type="term" value="C:periplasmic space"/>
    <property type="evidence" value="ECO:0007669"/>
    <property type="project" value="UniProtKB-SubCell"/>
</dbReference>
<dbReference type="InterPro" id="IPR001638">
    <property type="entry name" value="Solute-binding_3/MltF_N"/>
</dbReference>
<feature type="chain" id="PRO_5022167835" evidence="5">
    <location>
        <begin position="28"/>
        <end position="279"/>
    </location>
</feature>
<keyword evidence="3 5" id="KW-0732">Signal</keyword>
<dbReference type="SUPFAM" id="SSF53850">
    <property type="entry name" value="Periplasmic binding protein-like II"/>
    <property type="match status" value="1"/>
</dbReference>
<evidence type="ECO:0000256" key="3">
    <source>
        <dbReference type="ARBA" id="ARBA00022729"/>
    </source>
</evidence>
<dbReference type="PANTHER" id="PTHR35936">
    <property type="entry name" value="MEMBRANE-BOUND LYTIC MUREIN TRANSGLYCOSYLASE F"/>
    <property type="match status" value="1"/>
</dbReference>
<dbReference type="Proteomes" id="UP000319824">
    <property type="component" value="Unassembled WGS sequence"/>
</dbReference>
<proteinExistence type="inferred from homology"/>
<evidence type="ECO:0000259" key="6">
    <source>
        <dbReference type="SMART" id="SM00062"/>
    </source>
</evidence>
<dbReference type="SMART" id="SM00062">
    <property type="entry name" value="PBPb"/>
    <property type="match status" value="1"/>
</dbReference>